<dbReference type="InterPro" id="IPR008936">
    <property type="entry name" value="Rho_GTPase_activation_prot"/>
</dbReference>
<dbReference type="CDD" id="cd04385">
    <property type="entry name" value="RhoGAP_ARAP"/>
    <property type="match status" value="1"/>
</dbReference>
<dbReference type="Pfam" id="PF00169">
    <property type="entry name" value="PH"/>
    <property type="match status" value="1"/>
</dbReference>
<organism evidence="8 9">
    <name type="scientific">Lonchura striata</name>
    <name type="common">white-rumped munia</name>
    <dbReference type="NCBI Taxonomy" id="40157"/>
    <lineage>
        <taxon>Eukaryota</taxon>
        <taxon>Metazoa</taxon>
        <taxon>Chordata</taxon>
        <taxon>Craniata</taxon>
        <taxon>Vertebrata</taxon>
        <taxon>Euteleostomi</taxon>
        <taxon>Archelosauria</taxon>
        <taxon>Archosauria</taxon>
        <taxon>Dinosauria</taxon>
        <taxon>Saurischia</taxon>
        <taxon>Theropoda</taxon>
        <taxon>Coelurosauria</taxon>
        <taxon>Aves</taxon>
        <taxon>Neognathae</taxon>
        <taxon>Neoaves</taxon>
        <taxon>Telluraves</taxon>
        <taxon>Australaves</taxon>
        <taxon>Passeriformes</taxon>
        <taxon>Passeroidea</taxon>
        <taxon>Estrildidae</taxon>
        <taxon>Estrildinae</taxon>
        <taxon>Lonchura</taxon>
    </lineage>
</organism>
<evidence type="ECO:0000313" key="9">
    <source>
        <dbReference type="Proteomes" id="UP000197619"/>
    </source>
</evidence>
<accession>A0A218UM82</accession>
<keyword evidence="3" id="KW-0963">Cytoplasm</keyword>
<evidence type="ECO:0000256" key="1">
    <source>
        <dbReference type="ARBA" id="ARBA00004496"/>
    </source>
</evidence>
<feature type="domain" description="Ras-associating" evidence="6">
    <location>
        <begin position="369"/>
        <end position="474"/>
    </location>
</feature>
<protein>
    <submittedName>
        <fullName evidence="8">Arf-GAP with Rho-GAP domain, ANK repeat and PH domain-containing protein 2</fullName>
    </submittedName>
</protein>
<feature type="domain" description="Rho-GAP" evidence="7">
    <location>
        <begin position="172"/>
        <end position="353"/>
    </location>
</feature>
<evidence type="ECO:0000259" key="7">
    <source>
        <dbReference type="PROSITE" id="PS50238"/>
    </source>
</evidence>
<dbReference type="GO" id="GO:0005096">
    <property type="term" value="F:GTPase activator activity"/>
    <property type="evidence" value="ECO:0007669"/>
    <property type="project" value="UniProtKB-KW"/>
</dbReference>
<evidence type="ECO:0000259" key="6">
    <source>
        <dbReference type="PROSITE" id="PS50200"/>
    </source>
</evidence>
<dbReference type="PROSITE" id="PS50003">
    <property type="entry name" value="PH_DOMAIN"/>
    <property type="match status" value="2"/>
</dbReference>
<evidence type="ECO:0000256" key="3">
    <source>
        <dbReference type="ARBA" id="ARBA00022490"/>
    </source>
</evidence>
<feature type="domain" description="PH" evidence="5">
    <location>
        <begin position="506"/>
        <end position="609"/>
    </location>
</feature>
<sequence length="778" mass="89370">MIDINEVICLVVHKSDFFLNRGDIFTFEMYLLSERVFLFGAETAHSQRKWTSAIAKHFVPPVAESLLERDCDLIGQLYYKDCHNLDQWRKGWFAIEKSSLYFCLEMEDAEEDSIYLRRLQELTTSSVMQNGERIDVLLLVEKGRTLYIHGHTKLDFMVWYTAIEKAAGTDGNALQDQQLSKNDVPIIVNSCIAFVTQYGLGSKQIYLKNGDSSNVAELLESFKKDARNVKLRAGKHQLEDVTDVLKSFLSQIDDALLTKELYPFWISALDTQNEKERVRKYRAFIRSLPPVNRATLAALIEHLYRVQKCSEINQMNPQNLAVVFSSCLFQTKGQTSEEVNVIEDLIKNYVQLFHVGLKQIRLRIVSQAGDLLIEVYVERKEPDCSIIIRVSPLMEAEELTNDVLGIKKIIPSKDDIWTAFEVLENGELDFCVVFLWHFSERPLHYTENVLEQVLHWSSLPEPGTAYLIIKRFLTADMANLYSGASTVVKSSKKMLFFFLIEKNEKNSVKAGNLKYKEEPSKLLSGNKFQDRYFVLREGNLLLYKDMKASKPEKVLPVNSLKLYLGVKKKMKPPTNWGLAVFSEKHQWYICCDGQDVQMEWMISIFMAQTMYKNHFVFQHADIWPPAGKARKQSITKSPKIRGLPLIPIHQEKSTCKIRGNTENIDLQGGKSRFGECHDNELLGETKNLKEKASIVALCLERKEEKGRNHTKIRQNLTSEDDAGSGMTELYQIPHKTLKKNKNKTNKSTLELDSKLPSHVIQELNTVLQKNRALHETSS</sequence>
<dbReference type="PANTHER" id="PTHR45899">
    <property type="entry name" value="RHO GTPASE ACTIVATING PROTEIN AT 15B, ISOFORM C"/>
    <property type="match status" value="1"/>
</dbReference>
<dbReference type="GO" id="GO:0005547">
    <property type="term" value="F:phosphatidylinositol-3,4,5-trisphosphate binding"/>
    <property type="evidence" value="ECO:0007669"/>
    <property type="project" value="InterPro"/>
</dbReference>
<keyword evidence="2" id="KW-0343">GTPase activation</keyword>
<gene>
    <name evidence="8" type="primary">ARAP2</name>
    <name evidence="8" type="ORF">RLOC_00005835</name>
</gene>
<dbReference type="InterPro" id="IPR001849">
    <property type="entry name" value="PH_domain"/>
</dbReference>
<dbReference type="InterPro" id="IPR052227">
    <property type="entry name" value="Arf-Rho-GAP_ANK-PH_domain"/>
</dbReference>
<evidence type="ECO:0000256" key="4">
    <source>
        <dbReference type="ARBA" id="ARBA00022737"/>
    </source>
</evidence>
<dbReference type="InterPro" id="IPR011993">
    <property type="entry name" value="PH-like_dom_sf"/>
</dbReference>
<dbReference type="PROSITE" id="PS50238">
    <property type="entry name" value="RHOGAP"/>
    <property type="match status" value="1"/>
</dbReference>
<dbReference type="Proteomes" id="UP000197619">
    <property type="component" value="Unassembled WGS sequence"/>
</dbReference>
<dbReference type="SMART" id="SM00324">
    <property type="entry name" value="RhoGAP"/>
    <property type="match status" value="1"/>
</dbReference>
<feature type="domain" description="PH" evidence="5">
    <location>
        <begin position="70"/>
        <end position="168"/>
    </location>
</feature>
<dbReference type="SUPFAM" id="SSF50729">
    <property type="entry name" value="PH domain-like"/>
    <property type="match status" value="3"/>
</dbReference>
<dbReference type="Gene3D" id="2.30.29.30">
    <property type="entry name" value="Pleckstrin-homology domain (PH domain)/Phosphotyrosine-binding domain (PTB)"/>
    <property type="match status" value="2"/>
</dbReference>
<comment type="caution">
    <text evidence="8">The sequence shown here is derived from an EMBL/GenBank/DDBJ whole genome shotgun (WGS) entry which is preliminary data.</text>
</comment>
<dbReference type="SUPFAM" id="SSF48350">
    <property type="entry name" value="GTPase activation domain, GAP"/>
    <property type="match status" value="1"/>
</dbReference>
<dbReference type="PROSITE" id="PS50200">
    <property type="entry name" value="RA"/>
    <property type="match status" value="1"/>
</dbReference>
<dbReference type="AlphaFoldDB" id="A0A218UM82"/>
<dbReference type="InterPro" id="IPR000159">
    <property type="entry name" value="RA_dom"/>
</dbReference>
<evidence type="ECO:0000256" key="2">
    <source>
        <dbReference type="ARBA" id="ARBA00022468"/>
    </source>
</evidence>
<evidence type="ECO:0000259" key="5">
    <source>
        <dbReference type="PROSITE" id="PS50003"/>
    </source>
</evidence>
<proteinExistence type="predicted"/>
<dbReference type="InterPro" id="IPR000198">
    <property type="entry name" value="RhoGAP_dom"/>
</dbReference>
<dbReference type="InterPro" id="IPR037858">
    <property type="entry name" value="RhoGAP_ARAP"/>
</dbReference>
<dbReference type="GO" id="GO:0007165">
    <property type="term" value="P:signal transduction"/>
    <property type="evidence" value="ECO:0007669"/>
    <property type="project" value="InterPro"/>
</dbReference>
<dbReference type="PANTHER" id="PTHR45899:SF1">
    <property type="entry name" value="ARF-GAP WITH RHO-GAP DOMAIN, ANK REPEAT AND PH DOMAIN-CONTAINING PROTEIN 2"/>
    <property type="match status" value="1"/>
</dbReference>
<reference evidence="8 9" key="1">
    <citation type="submission" date="2017-05" db="EMBL/GenBank/DDBJ databases">
        <title>Genome of assembly of the Bengalese finch, Lonchura striata domestica.</title>
        <authorList>
            <person name="Colquitt B.M."/>
            <person name="Brainard M.S."/>
        </authorList>
    </citation>
    <scope>NUCLEOTIDE SEQUENCE [LARGE SCALE GENOMIC DNA]</scope>
    <source>
        <strain evidence="8">White83orange57</strain>
    </source>
</reference>
<dbReference type="SMART" id="SM00233">
    <property type="entry name" value="PH"/>
    <property type="match status" value="2"/>
</dbReference>
<dbReference type="EMBL" id="MUZQ01000229">
    <property type="protein sequence ID" value="OWK54681.1"/>
    <property type="molecule type" value="Genomic_DNA"/>
</dbReference>
<dbReference type="Gene3D" id="1.10.555.10">
    <property type="entry name" value="Rho GTPase activation protein"/>
    <property type="match status" value="1"/>
</dbReference>
<name>A0A218UM82_9PASE</name>
<keyword evidence="9" id="KW-1185">Reference proteome</keyword>
<dbReference type="Pfam" id="PF00620">
    <property type="entry name" value="RhoGAP"/>
    <property type="match status" value="1"/>
</dbReference>
<dbReference type="GO" id="GO:0005737">
    <property type="term" value="C:cytoplasm"/>
    <property type="evidence" value="ECO:0007669"/>
    <property type="project" value="UniProtKB-SubCell"/>
</dbReference>
<comment type="subcellular location">
    <subcellularLocation>
        <location evidence="1">Cytoplasm</location>
    </subcellularLocation>
</comment>
<evidence type="ECO:0000313" key="8">
    <source>
        <dbReference type="EMBL" id="OWK54681.1"/>
    </source>
</evidence>
<keyword evidence="4" id="KW-0677">Repeat</keyword>